<evidence type="ECO:0000313" key="2">
    <source>
        <dbReference type="Proteomes" id="UP000581769"/>
    </source>
</evidence>
<proteinExistence type="predicted"/>
<dbReference type="Proteomes" id="UP000581769">
    <property type="component" value="Unassembled WGS sequence"/>
</dbReference>
<gene>
    <name evidence="1" type="ORF">BJY18_003039</name>
</gene>
<organism evidence="1 2">
    <name type="scientific">Amycolatopsis jiangsuensis</name>
    <dbReference type="NCBI Taxonomy" id="1181879"/>
    <lineage>
        <taxon>Bacteria</taxon>
        <taxon>Bacillati</taxon>
        <taxon>Actinomycetota</taxon>
        <taxon>Actinomycetes</taxon>
        <taxon>Pseudonocardiales</taxon>
        <taxon>Pseudonocardiaceae</taxon>
        <taxon>Amycolatopsis</taxon>
    </lineage>
</organism>
<dbReference type="AlphaFoldDB" id="A0A840IXD5"/>
<keyword evidence="2" id="KW-1185">Reference proteome</keyword>
<comment type="caution">
    <text evidence="1">The sequence shown here is derived from an EMBL/GenBank/DDBJ whole genome shotgun (WGS) entry which is preliminary data.</text>
</comment>
<sequence>MLADWLGHPLTAPCGADEDSQTRYRDSLVAAGYEMDFRVVEHRGELTIDQMVGGVYSALSEESLPAAGERAAFADRIRVAVEPHSPYVEPVPVRILTGRC</sequence>
<evidence type="ECO:0000313" key="1">
    <source>
        <dbReference type="EMBL" id="MBB4685554.1"/>
    </source>
</evidence>
<reference evidence="1 2" key="1">
    <citation type="submission" date="2020-08" db="EMBL/GenBank/DDBJ databases">
        <title>Sequencing the genomes of 1000 actinobacteria strains.</title>
        <authorList>
            <person name="Klenk H.-P."/>
        </authorList>
    </citation>
    <scope>NUCLEOTIDE SEQUENCE [LARGE SCALE GENOMIC DNA]</scope>
    <source>
        <strain evidence="1 2">DSM 45859</strain>
    </source>
</reference>
<name>A0A840IXD5_9PSEU</name>
<dbReference type="EMBL" id="JACHMG010000001">
    <property type="protein sequence ID" value="MBB4685554.1"/>
    <property type="molecule type" value="Genomic_DNA"/>
</dbReference>
<protein>
    <submittedName>
        <fullName evidence="1">Uncharacterized protein</fullName>
    </submittedName>
</protein>
<accession>A0A840IXD5</accession>
<dbReference type="RefSeq" id="WP_246458872.1">
    <property type="nucleotide sequence ID" value="NZ_JACHMG010000001.1"/>
</dbReference>